<dbReference type="PROSITE" id="PS51502">
    <property type="entry name" value="S_R_A_B_BARREL"/>
    <property type="match status" value="1"/>
</dbReference>
<proteinExistence type="predicted"/>
<keyword evidence="3" id="KW-1185">Reference proteome</keyword>
<dbReference type="SUPFAM" id="SSF54909">
    <property type="entry name" value="Dimeric alpha+beta barrel"/>
    <property type="match status" value="1"/>
</dbReference>
<dbReference type="Gene3D" id="3.30.70.100">
    <property type="match status" value="1"/>
</dbReference>
<feature type="domain" description="Stress-response A/B barrel" evidence="1">
    <location>
        <begin position="2"/>
        <end position="91"/>
    </location>
</feature>
<gene>
    <name evidence="2" type="ORF">ACFSYJ_33365</name>
</gene>
<dbReference type="RefSeq" id="WP_345400505.1">
    <property type="nucleotide sequence ID" value="NZ_BAABHG010000011.1"/>
</dbReference>
<dbReference type="InterPro" id="IPR013097">
    <property type="entry name" value="Dabb"/>
</dbReference>
<sequence>MIYHGNRFTIKASATPEQLEEALESLREQGRAIPAVKSFVVGPDYGGEYQYGAVFALEDLDGYWEYLVHPAHLHTDRVGLPLVEKFMSFDITDDEDPRMAEKIAELHQRRYDTMPDITALVSDLGEYQGSAAPGPHRAANDA</sequence>
<evidence type="ECO:0000259" key="1">
    <source>
        <dbReference type="PROSITE" id="PS51502"/>
    </source>
</evidence>
<dbReference type="SMART" id="SM00886">
    <property type="entry name" value="Dabb"/>
    <property type="match status" value="1"/>
</dbReference>
<dbReference type="Pfam" id="PF07876">
    <property type="entry name" value="Dabb"/>
    <property type="match status" value="1"/>
</dbReference>
<comment type="caution">
    <text evidence="2">The sequence shown here is derived from an EMBL/GenBank/DDBJ whole genome shotgun (WGS) entry which is preliminary data.</text>
</comment>
<name>A0ABW5GRK9_9PSEU</name>
<organism evidence="2 3">
    <name type="scientific">Amycolatopsis samaneae</name>
    <dbReference type="NCBI Taxonomy" id="664691"/>
    <lineage>
        <taxon>Bacteria</taxon>
        <taxon>Bacillati</taxon>
        <taxon>Actinomycetota</taxon>
        <taxon>Actinomycetes</taxon>
        <taxon>Pseudonocardiales</taxon>
        <taxon>Pseudonocardiaceae</taxon>
        <taxon>Amycolatopsis</taxon>
    </lineage>
</organism>
<dbReference type="InterPro" id="IPR011008">
    <property type="entry name" value="Dimeric_a/b-barrel"/>
</dbReference>
<reference evidence="3" key="1">
    <citation type="journal article" date="2019" name="Int. J. Syst. Evol. Microbiol.">
        <title>The Global Catalogue of Microorganisms (GCM) 10K type strain sequencing project: providing services to taxonomists for standard genome sequencing and annotation.</title>
        <authorList>
            <consortium name="The Broad Institute Genomics Platform"/>
            <consortium name="The Broad Institute Genome Sequencing Center for Infectious Disease"/>
            <person name="Wu L."/>
            <person name="Ma J."/>
        </authorList>
    </citation>
    <scope>NUCLEOTIDE SEQUENCE [LARGE SCALE GENOMIC DNA]</scope>
    <source>
        <strain evidence="3">CGMCC 4.7643</strain>
    </source>
</reference>
<dbReference type="Proteomes" id="UP001597419">
    <property type="component" value="Unassembled WGS sequence"/>
</dbReference>
<evidence type="ECO:0000313" key="2">
    <source>
        <dbReference type="EMBL" id="MFD2463544.1"/>
    </source>
</evidence>
<evidence type="ECO:0000313" key="3">
    <source>
        <dbReference type="Proteomes" id="UP001597419"/>
    </source>
</evidence>
<protein>
    <submittedName>
        <fullName evidence="2">Dabb family protein</fullName>
    </submittedName>
</protein>
<accession>A0ABW5GRK9</accession>
<dbReference type="EMBL" id="JBHUKU010000021">
    <property type="protein sequence ID" value="MFD2463544.1"/>
    <property type="molecule type" value="Genomic_DNA"/>
</dbReference>